<evidence type="ECO:0000256" key="11">
    <source>
        <dbReference type="ARBA" id="ARBA00023303"/>
    </source>
</evidence>
<feature type="transmembrane region" description="Helical" evidence="12">
    <location>
        <begin position="343"/>
        <end position="361"/>
    </location>
</feature>
<keyword evidence="7" id="KW-0630">Potassium</keyword>
<keyword evidence="6" id="KW-0851">Voltage-gated channel</keyword>
<dbReference type="InterPro" id="IPR027359">
    <property type="entry name" value="Volt_channel_dom_sf"/>
</dbReference>
<dbReference type="InterPro" id="IPR011333">
    <property type="entry name" value="SKP1/BTB/POZ_sf"/>
</dbReference>
<dbReference type="PANTHER" id="PTHR11537">
    <property type="entry name" value="VOLTAGE-GATED POTASSIUM CHANNEL"/>
    <property type="match status" value="1"/>
</dbReference>
<keyword evidence="2" id="KW-0813">Transport</keyword>
<dbReference type="OMA" id="HEYASNM"/>
<feature type="domain" description="Ion transport" evidence="13">
    <location>
        <begin position="328"/>
        <end position="433"/>
    </location>
</feature>
<dbReference type="PRINTS" id="PR00169">
    <property type="entry name" value="KCHANNEL"/>
</dbReference>
<dbReference type="GO" id="GO:0051260">
    <property type="term" value="P:protein homooligomerization"/>
    <property type="evidence" value="ECO:0007669"/>
    <property type="project" value="InterPro"/>
</dbReference>
<evidence type="ECO:0000256" key="3">
    <source>
        <dbReference type="ARBA" id="ARBA00022538"/>
    </source>
</evidence>
<comment type="subcellular location">
    <subcellularLocation>
        <location evidence="1">Membrane</location>
        <topology evidence="1">Multi-pass membrane protein</topology>
    </subcellularLocation>
</comment>
<dbReference type="Pfam" id="PF02214">
    <property type="entry name" value="BTB_2"/>
    <property type="match status" value="1"/>
</dbReference>
<evidence type="ECO:0000256" key="7">
    <source>
        <dbReference type="ARBA" id="ARBA00022958"/>
    </source>
</evidence>
<dbReference type="SUPFAM" id="SSF81324">
    <property type="entry name" value="Voltage-gated potassium channels"/>
    <property type="match status" value="1"/>
</dbReference>
<dbReference type="InterPro" id="IPR003968">
    <property type="entry name" value="K_chnl_volt-dep_Kv"/>
</dbReference>
<organism evidence="15 16">
    <name type="scientific">Sinocyclocheilus grahami</name>
    <name type="common">Dianchi golden-line fish</name>
    <name type="synonym">Barbus grahami</name>
    <dbReference type="NCBI Taxonomy" id="75366"/>
    <lineage>
        <taxon>Eukaryota</taxon>
        <taxon>Metazoa</taxon>
        <taxon>Chordata</taxon>
        <taxon>Craniata</taxon>
        <taxon>Vertebrata</taxon>
        <taxon>Euteleostomi</taxon>
        <taxon>Actinopterygii</taxon>
        <taxon>Neopterygii</taxon>
        <taxon>Teleostei</taxon>
        <taxon>Ostariophysi</taxon>
        <taxon>Cypriniformes</taxon>
        <taxon>Cyprinidae</taxon>
        <taxon>Cyprininae</taxon>
        <taxon>Sinocyclocheilus</taxon>
    </lineage>
</organism>
<keyword evidence="4 12" id="KW-0812">Transmembrane</keyword>
<dbReference type="PRINTS" id="PR01494">
    <property type="entry name" value="KV9CHANNEL"/>
</dbReference>
<dbReference type="InParanoid" id="A0A672JVJ0"/>
<name>A0A672JVJ0_SINGR</name>
<dbReference type="InterPro" id="IPR003971">
    <property type="entry name" value="K_chnl_volt-dep_Kv5/Kv9"/>
</dbReference>
<evidence type="ECO:0000256" key="1">
    <source>
        <dbReference type="ARBA" id="ARBA00004141"/>
    </source>
</evidence>
<evidence type="ECO:0000313" key="16">
    <source>
        <dbReference type="Proteomes" id="UP000472262"/>
    </source>
</evidence>
<evidence type="ECO:0000256" key="5">
    <source>
        <dbReference type="ARBA" id="ARBA00022826"/>
    </source>
</evidence>
<dbReference type="InterPro" id="IPR003131">
    <property type="entry name" value="T1-type_BTB"/>
</dbReference>
<dbReference type="GO" id="GO:0008076">
    <property type="term" value="C:voltage-gated potassium channel complex"/>
    <property type="evidence" value="ECO:0007669"/>
    <property type="project" value="InterPro"/>
</dbReference>
<reference evidence="15" key="1">
    <citation type="submission" date="2025-08" db="UniProtKB">
        <authorList>
            <consortium name="Ensembl"/>
        </authorList>
    </citation>
    <scope>IDENTIFICATION</scope>
</reference>
<keyword evidence="10 12" id="KW-0472">Membrane</keyword>
<keyword evidence="11" id="KW-0407">Ion channel</keyword>
<dbReference type="Proteomes" id="UP000472262">
    <property type="component" value="Unassembled WGS sequence"/>
</dbReference>
<evidence type="ECO:0000256" key="4">
    <source>
        <dbReference type="ARBA" id="ARBA00022692"/>
    </source>
</evidence>
<proteinExistence type="predicted"/>
<keyword evidence="16" id="KW-1185">Reference proteome</keyword>
<feature type="transmembrane region" description="Helical" evidence="12">
    <location>
        <begin position="403"/>
        <end position="424"/>
    </location>
</feature>
<reference evidence="15" key="2">
    <citation type="submission" date="2025-09" db="UniProtKB">
        <authorList>
            <consortium name="Ensembl"/>
        </authorList>
    </citation>
    <scope>IDENTIFICATION</scope>
</reference>
<dbReference type="SUPFAM" id="SSF54695">
    <property type="entry name" value="POZ domain"/>
    <property type="match status" value="1"/>
</dbReference>
<keyword evidence="9" id="KW-0406">Ion transport</keyword>
<evidence type="ECO:0000256" key="6">
    <source>
        <dbReference type="ARBA" id="ARBA00022882"/>
    </source>
</evidence>
<dbReference type="PANTHER" id="PTHR11537:SF40">
    <property type="entry name" value="POTASSIUM VOLTAGE-GATED CHANNEL SUBFAMILY V MEMBER 2"/>
    <property type="match status" value="1"/>
</dbReference>
<evidence type="ECO:0000256" key="10">
    <source>
        <dbReference type="ARBA" id="ARBA00023136"/>
    </source>
</evidence>
<dbReference type="Ensembl" id="ENSSGRT00000001907.1">
    <property type="protein sequence ID" value="ENSSGRP00000001762.1"/>
    <property type="gene ID" value="ENSSGRG00000001009.1"/>
</dbReference>
<keyword evidence="5" id="KW-0631">Potassium channel</keyword>
<dbReference type="Gene3D" id="1.20.120.350">
    <property type="entry name" value="Voltage-gated potassium channels. Chain C"/>
    <property type="match status" value="1"/>
</dbReference>
<dbReference type="InterPro" id="IPR028325">
    <property type="entry name" value="VG_K_chnl"/>
</dbReference>
<dbReference type="Gene3D" id="3.30.710.10">
    <property type="entry name" value="Potassium Channel Kv1.1, Chain A"/>
    <property type="match status" value="1"/>
</dbReference>
<dbReference type="InterPro" id="IPR005821">
    <property type="entry name" value="Ion_trans_dom"/>
</dbReference>
<sequence>MFNFQRNRRQGLFLNSKLATSESTDDAVPFTKLCLLKQWSSLGELQTDIYEIFGDDEEIEKHSDPTLWFVKASPSRNCMLNLNVGGKSYRITYKMAARYPQSRIGRLANYTDLNMKLKLCDDYVVKENKYLFDRDPDIFNTIFNFYRTGVLWIKDELCPRNFLEEINYWGVRIKYSQRCCRILLEEKHDELCEQLRVQKELEEEVEIEENEEAFDNMFLSETRRSFWNFMEKPMFVLVSLVTMTLTTVDEMENMASTNEFSGKIYGEFVETLCITFFTSEYLLRLVSTPDIGRFVKSILNTVDLMAIFFETFGSRKQTTDIETVGQVTFGFTLRQCYQQVGCLFLFIAMGIFTFSAMVYTVEHDVPHTKFNRYSTFLVWWVLEVSISTVGYGDMYPETLLGRIFDFGCISFGTILNGLPISMLFNKFSDYYAKLKSHEYASNMKNRGNVNFILRAKTKLTECGCIETNVL</sequence>
<dbReference type="AlphaFoldDB" id="A0A672JVJ0"/>
<evidence type="ECO:0000259" key="14">
    <source>
        <dbReference type="Pfam" id="PF02214"/>
    </source>
</evidence>
<keyword evidence="3" id="KW-0633">Potassium transport</keyword>
<evidence type="ECO:0000256" key="8">
    <source>
        <dbReference type="ARBA" id="ARBA00022989"/>
    </source>
</evidence>
<keyword evidence="8 12" id="KW-1133">Transmembrane helix</keyword>
<protein>
    <submittedName>
        <fullName evidence="15">Potassium channel, subfamily V, member 2b</fullName>
    </submittedName>
</protein>
<dbReference type="Gene3D" id="1.10.287.70">
    <property type="match status" value="1"/>
</dbReference>
<evidence type="ECO:0000259" key="13">
    <source>
        <dbReference type="Pfam" id="PF00520"/>
    </source>
</evidence>
<dbReference type="PRINTS" id="PR01491">
    <property type="entry name" value="KVCHANNEL"/>
</dbReference>
<evidence type="ECO:0000256" key="2">
    <source>
        <dbReference type="ARBA" id="ARBA00022448"/>
    </source>
</evidence>
<evidence type="ECO:0000256" key="9">
    <source>
        <dbReference type="ARBA" id="ARBA00023065"/>
    </source>
</evidence>
<dbReference type="Pfam" id="PF00520">
    <property type="entry name" value="Ion_trans"/>
    <property type="match status" value="1"/>
</dbReference>
<dbReference type="GO" id="GO:0005249">
    <property type="term" value="F:voltage-gated potassium channel activity"/>
    <property type="evidence" value="ECO:0007669"/>
    <property type="project" value="InterPro"/>
</dbReference>
<accession>A0A672JVJ0</accession>
<evidence type="ECO:0000256" key="12">
    <source>
        <dbReference type="SAM" id="Phobius"/>
    </source>
</evidence>
<dbReference type="FunFam" id="3.30.710.10:FF:000093">
    <property type="entry name" value="Potassium voltage-gated channel subfamily V member 2"/>
    <property type="match status" value="1"/>
</dbReference>
<feature type="domain" description="Potassium channel tetramerisation-type BTB" evidence="14">
    <location>
        <begin position="80"/>
        <end position="179"/>
    </location>
</feature>
<dbReference type="GO" id="GO:0001508">
    <property type="term" value="P:action potential"/>
    <property type="evidence" value="ECO:0007669"/>
    <property type="project" value="TreeGrafter"/>
</dbReference>
<evidence type="ECO:0000313" key="15">
    <source>
        <dbReference type="Ensembl" id="ENSSGRP00000001762.1"/>
    </source>
</evidence>